<evidence type="ECO:0000313" key="1">
    <source>
        <dbReference type="EMBL" id="RJP65410.1"/>
    </source>
</evidence>
<dbReference type="Proteomes" id="UP000285961">
    <property type="component" value="Unassembled WGS sequence"/>
</dbReference>
<accession>A0A419EQD3</accession>
<proteinExistence type="predicted"/>
<sequence>MVALTTFSDARKPMEIQIQKESPRCVACNKPFAHDQKHYSLLKIDGNNFLREDYCEACWGEHRGSATDHDIYSHWETKYHDPAVARATPQEQFMPLLNLCYESVTQTGFDAEAMAYVCALVLRRQKVFRFVREERDEASGRNVLIFADKHNDTQMRIVDPQLTESQLREVKQRLETHIGTLKEETDEQ</sequence>
<dbReference type="EMBL" id="QZKI01000127">
    <property type="protein sequence ID" value="RJP65410.1"/>
    <property type="molecule type" value="Genomic_DNA"/>
</dbReference>
<protein>
    <submittedName>
        <fullName evidence="1">Uncharacterized protein</fullName>
    </submittedName>
</protein>
<dbReference type="AlphaFoldDB" id="A0A419EQD3"/>
<reference evidence="1 2" key="1">
    <citation type="journal article" date="2017" name="ISME J.">
        <title>Energy and carbon metabolisms in a deep terrestrial subsurface fluid microbial community.</title>
        <authorList>
            <person name="Momper L."/>
            <person name="Jungbluth S.P."/>
            <person name="Lee M.D."/>
            <person name="Amend J.P."/>
        </authorList>
    </citation>
    <scope>NUCLEOTIDE SEQUENCE [LARGE SCALE GENOMIC DNA]</scope>
    <source>
        <strain evidence="1">SURF_17</strain>
    </source>
</reference>
<name>A0A419EQD3_9BACT</name>
<organism evidence="1 2">
    <name type="scientific">Candidatus Abyssobacteria bacterium SURF_17</name>
    <dbReference type="NCBI Taxonomy" id="2093361"/>
    <lineage>
        <taxon>Bacteria</taxon>
        <taxon>Pseudomonadati</taxon>
        <taxon>Candidatus Hydrogenedentota</taxon>
        <taxon>Candidatus Abyssobacteria</taxon>
    </lineage>
</organism>
<comment type="caution">
    <text evidence="1">The sequence shown here is derived from an EMBL/GenBank/DDBJ whole genome shotgun (WGS) entry which is preliminary data.</text>
</comment>
<evidence type="ECO:0000313" key="2">
    <source>
        <dbReference type="Proteomes" id="UP000285961"/>
    </source>
</evidence>
<gene>
    <name evidence="1" type="ORF">C4532_17760</name>
</gene>